<dbReference type="EMBL" id="KK852949">
    <property type="protein sequence ID" value="KDR13372.1"/>
    <property type="molecule type" value="Genomic_DNA"/>
</dbReference>
<feature type="compositionally biased region" description="Basic and acidic residues" evidence="1">
    <location>
        <begin position="812"/>
        <end position="827"/>
    </location>
</feature>
<dbReference type="FunCoup" id="A0A067QU52">
    <property type="interactions" value="174"/>
</dbReference>
<feature type="region of interest" description="Disordered" evidence="1">
    <location>
        <begin position="308"/>
        <end position="330"/>
    </location>
</feature>
<accession>A0A067QU52</accession>
<feature type="region of interest" description="Disordered" evidence="1">
    <location>
        <begin position="123"/>
        <end position="158"/>
    </location>
</feature>
<evidence type="ECO:0000313" key="2">
    <source>
        <dbReference type="EMBL" id="KDR13372.1"/>
    </source>
</evidence>
<name>A0A067QU52_ZOONE</name>
<organism evidence="2 3">
    <name type="scientific">Zootermopsis nevadensis</name>
    <name type="common">Dampwood termite</name>
    <dbReference type="NCBI Taxonomy" id="136037"/>
    <lineage>
        <taxon>Eukaryota</taxon>
        <taxon>Metazoa</taxon>
        <taxon>Ecdysozoa</taxon>
        <taxon>Arthropoda</taxon>
        <taxon>Hexapoda</taxon>
        <taxon>Insecta</taxon>
        <taxon>Pterygota</taxon>
        <taxon>Neoptera</taxon>
        <taxon>Polyneoptera</taxon>
        <taxon>Dictyoptera</taxon>
        <taxon>Blattodea</taxon>
        <taxon>Blattoidea</taxon>
        <taxon>Termitoidae</taxon>
        <taxon>Termopsidae</taxon>
        <taxon>Zootermopsis</taxon>
    </lineage>
</organism>
<feature type="compositionally biased region" description="Basic and acidic residues" evidence="1">
    <location>
        <begin position="771"/>
        <end position="800"/>
    </location>
</feature>
<dbReference type="PANTHER" id="PTHR12460">
    <property type="entry name" value="CYCLIN-DEPENDENT KINASE INHIBITOR-RELATED PROTEIN"/>
    <property type="match status" value="1"/>
</dbReference>
<reference evidence="2 3" key="1">
    <citation type="journal article" date="2014" name="Nat. Commun.">
        <title>Molecular traces of alternative social organization in a termite genome.</title>
        <authorList>
            <person name="Terrapon N."/>
            <person name="Li C."/>
            <person name="Robertson H.M."/>
            <person name="Ji L."/>
            <person name="Meng X."/>
            <person name="Booth W."/>
            <person name="Chen Z."/>
            <person name="Childers C.P."/>
            <person name="Glastad K.M."/>
            <person name="Gokhale K."/>
            <person name="Gowin J."/>
            <person name="Gronenberg W."/>
            <person name="Hermansen R.A."/>
            <person name="Hu H."/>
            <person name="Hunt B.G."/>
            <person name="Huylmans A.K."/>
            <person name="Khalil S.M."/>
            <person name="Mitchell R.D."/>
            <person name="Munoz-Torres M.C."/>
            <person name="Mustard J.A."/>
            <person name="Pan H."/>
            <person name="Reese J.T."/>
            <person name="Scharf M.E."/>
            <person name="Sun F."/>
            <person name="Vogel H."/>
            <person name="Xiao J."/>
            <person name="Yang W."/>
            <person name="Yang Z."/>
            <person name="Yang Z."/>
            <person name="Zhou J."/>
            <person name="Zhu J."/>
            <person name="Brent C.S."/>
            <person name="Elsik C.G."/>
            <person name="Goodisman M.A."/>
            <person name="Liberles D.A."/>
            <person name="Roe R.M."/>
            <person name="Vargo E.L."/>
            <person name="Vilcinskas A."/>
            <person name="Wang J."/>
            <person name="Bornberg-Bauer E."/>
            <person name="Korb J."/>
            <person name="Zhang G."/>
            <person name="Liebig J."/>
        </authorList>
    </citation>
    <scope>NUCLEOTIDE SEQUENCE [LARGE SCALE GENOMIC DNA]</scope>
    <source>
        <tissue evidence="2">Whole organism</tissue>
    </source>
</reference>
<protein>
    <submittedName>
        <fullName evidence="2">Regulation of nuclear pre-mRNA domain-containing protein 2</fullName>
    </submittedName>
</protein>
<proteinExistence type="predicted"/>
<feature type="region of interest" description="Disordered" evidence="1">
    <location>
        <begin position="885"/>
        <end position="912"/>
    </location>
</feature>
<gene>
    <name evidence="2" type="ORF">L798_12596</name>
</gene>
<dbReference type="GO" id="GO:0000993">
    <property type="term" value="F:RNA polymerase II complex binding"/>
    <property type="evidence" value="ECO:0007669"/>
    <property type="project" value="TreeGrafter"/>
</dbReference>
<feature type="compositionally biased region" description="Basic and acidic residues" evidence="1">
    <location>
        <begin position="477"/>
        <end position="488"/>
    </location>
</feature>
<feature type="region of interest" description="Disordered" evidence="1">
    <location>
        <begin position="466"/>
        <end position="488"/>
    </location>
</feature>
<keyword evidence="3" id="KW-1185">Reference proteome</keyword>
<dbReference type="InParanoid" id="A0A067QU52"/>
<dbReference type="PANTHER" id="PTHR12460:SF40">
    <property type="entry name" value="REGULATION OF NUCLEAR PRE-MRNA DOMAIN-CONTAINING PROTEIN 2"/>
    <property type="match status" value="1"/>
</dbReference>
<dbReference type="Gene3D" id="6.10.250.2560">
    <property type="match status" value="1"/>
</dbReference>
<feature type="compositionally biased region" description="Polar residues" evidence="1">
    <location>
        <begin position="308"/>
        <end position="321"/>
    </location>
</feature>
<sequence>MLISKIRSCKKLEDDTDLKLKRLNESHLSFSDADALRSHLKDRRQGDDVVAEVDEGVSKMQGFVRALELEIKERTALIELLEHADSFYETQKGEAKVVANAYRNFGSRVKNLKRRLDDLIPTLKEVSPVPSPDVNAPSPSPDSDIELPEESDNTGSIGDAFFNSFNSKARPIKTVLQDEPPQQQHSSTLDNCFTSFMGNSCLPFDIQKSLFNETSTEGLLSPSPMPALDDPVGVPLLNTLSPSEGKPIEVINSRTKPDEGFNITEFLKSLIPSGGSPIIPGLNVDPPPQSTLLQTASKSIYSPTAELNTTDQYDYPGQTSTPLQPPPLPPNLFPLEEPSYKYEQSVEREEDAWNTKLPPKFPTWGDTASAWEREEHDKTTEWMPVMPPNKAPPLTLDTPESPPLYEKEGFSDPVEYDDSVVDSVLMSSSGDVDHRTLVQLPQINHTKDTDCRISLPVKHLKDTDHRVIPPVTPANKAKKDMDHRPLMPRKKDVDHRNLISLTGSPVRDNSALPPPPIPRLDWCHSDQDYRTTAIISNLSKKEILQQRDLDYRLHQPHSVGRRQQDENQDNVESVDMEMSDEEMAEEIASEKKEVVTEKDKSFETSQNNKPVISFNINSHSKILANSPLNEVKEDRVRSRSHVYGCQKIPTISGIGGNTHAPRGMGPRPRMPLLLTPQGIKRLPPPSVARSFRPSMMFPPPPVPPLPPHIVLVPQSESFNVAVEIKPQSEIESHVEIQDTLSCEEVALEEEVTTETLLLSLPPSPSPTSEPVLKEQEKPEVKVNSDGRQRTPDPDPEKETAEVNVGSSVTENVRTDETTEDPPNHNEDIATEENVTQVSSIPEIEPVARKGDEHLKKHLEVDGSEHWMNNELAELEKLDMGRMEQDRGQRGRGRPFNNFPRGGFIPRSRPMWNGPMRGGPPVRFPFRPPLDRPFGRGHRGVFRPFRGNHGHFGGW</sequence>
<dbReference type="STRING" id="136037.A0A067QU52"/>
<feature type="compositionally biased region" description="Acidic residues" evidence="1">
    <location>
        <begin position="143"/>
        <end position="152"/>
    </location>
</feature>
<evidence type="ECO:0000256" key="1">
    <source>
        <dbReference type="SAM" id="MobiDB-lite"/>
    </source>
</evidence>
<dbReference type="eggNOG" id="KOG2669">
    <property type="taxonomic scope" value="Eukaryota"/>
</dbReference>
<dbReference type="AlphaFoldDB" id="A0A067QU52"/>
<dbReference type="Proteomes" id="UP000027135">
    <property type="component" value="Unassembled WGS sequence"/>
</dbReference>
<dbReference type="GO" id="GO:0031124">
    <property type="term" value="P:mRNA 3'-end processing"/>
    <property type="evidence" value="ECO:0007669"/>
    <property type="project" value="TreeGrafter"/>
</dbReference>
<evidence type="ECO:0000313" key="3">
    <source>
        <dbReference type="Proteomes" id="UP000027135"/>
    </source>
</evidence>
<feature type="region of interest" description="Disordered" evidence="1">
    <location>
        <begin position="753"/>
        <end position="837"/>
    </location>
</feature>